<proteinExistence type="predicted"/>
<dbReference type="EMBL" id="IACN01066710">
    <property type="protein sequence ID" value="LAB55699.1"/>
    <property type="molecule type" value="Transcribed_RNA"/>
</dbReference>
<evidence type="ECO:0000313" key="1">
    <source>
        <dbReference type="EMBL" id="LAB55676.1"/>
    </source>
</evidence>
<reference evidence="1" key="1">
    <citation type="submission" date="2017-07" db="EMBL/GenBank/DDBJ databases">
        <authorList>
            <person name="Mikheyev A."/>
            <person name="Grau M."/>
        </authorList>
    </citation>
    <scope>NUCLEOTIDE SEQUENCE</scope>
    <source>
        <tissue evidence="1">Venom_gland</tissue>
    </source>
</reference>
<organism evidence="1">
    <name type="scientific">Micrurus surinamensis</name>
    <name type="common">Surinam coral snake</name>
    <dbReference type="NCBI Taxonomy" id="129470"/>
    <lineage>
        <taxon>Eukaryota</taxon>
        <taxon>Metazoa</taxon>
        <taxon>Chordata</taxon>
        <taxon>Craniata</taxon>
        <taxon>Vertebrata</taxon>
        <taxon>Euteleostomi</taxon>
        <taxon>Lepidosauria</taxon>
        <taxon>Squamata</taxon>
        <taxon>Bifurcata</taxon>
        <taxon>Unidentata</taxon>
        <taxon>Episquamata</taxon>
        <taxon>Toxicofera</taxon>
        <taxon>Serpentes</taxon>
        <taxon>Colubroidea</taxon>
        <taxon>Elapidae</taxon>
        <taxon>Elapinae</taxon>
        <taxon>Micrurus</taxon>
    </lineage>
</organism>
<reference evidence="1" key="2">
    <citation type="submission" date="2017-11" db="EMBL/GenBank/DDBJ databases">
        <title>Coralsnake Venomics: Analyses of Venom Gland Transcriptomes and Proteomes of Six Brazilian Taxa.</title>
        <authorList>
            <person name="Aird S.D."/>
            <person name="Jorge da Silva N."/>
            <person name="Qiu L."/>
            <person name="Villar-Briones A."/>
            <person name="Aparecida-Saddi V."/>
            <person name="Campos-Telles M.P."/>
            <person name="Grau M."/>
            <person name="Mikheyev A.S."/>
        </authorList>
    </citation>
    <scope>NUCLEOTIDE SEQUENCE</scope>
    <source>
        <tissue evidence="1">Venom_gland</tissue>
    </source>
</reference>
<name>A0A2D4PF01_MICSU</name>
<dbReference type="AlphaFoldDB" id="A0A2D4PF01"/>
<dbReference type="EMBL" id="IACN01066701">
    <property type="protein sequence ID" value="LAB55676.1"/>
    <property type="molecule type" value="Transcribed_RNA"/>
</dbReference>
<sequence length="106" mass="11791">MLLGPPGAPVFLLSKLLKKFANTPSLVAPAFILGSIFLDPEGIDVTLVTLEVTDLFCVLGDPPGTLCEVSYTEHETNVNHLSHGHKIIWRMFKIFYFDYLPIEKTS</sequence>
<accession>A0A2D4PF01</accession>
<protein>
    <submittedName>
        <fullName evidence="1">Uncharacterized protein</fullName>
    </submittedName>
</protein>
<dbReference type="EMBL" id="IACN01066700">
    <property type="protein sequence ID" value="LAB55674.1"/>
    <property type="molecule type" value="Transcribed_RNA"/>
</dbReference>